<dbReference type="EMBL" id="CAKLBY020000103">
    <property type="protein sequence ID" value="CAK7926920.1"/>
    <property type="molecule type" value="Genomic_DNA"/>
</dbReference>
<dbReference type="Proteomes" id="UP001162060">
    <property type="component" value="Unassembled WGS sequence"/>
</dbReference>
<dbReference type="AlphaFoldDB" id="A0AAV1TWX0"/>
<sequence length="142" mass="16253">MSSTETDAYDALASPTASHAAIPVTSKTLYDHDLVMVFPRREGGELKKPEDFTVRSFVRLFLGKDLARSQRSKTIVVDPFQRVLRTSRCFLDDRGRPVVEDTSHDHSDASEQRRLEMQEQLLEHEYEQFIGSREATIRGQVL</sequence>
<accession>A0AAV1TWX0</accession>
<evidence type="ECO:0000313" key="2">
    <source>
        <dbReference type="Proteomes" id="UP001162060"/>
    </source>
</evidence>
<gene>
    <name evidence="1" type="ORF">PM001_LOCUS12070</name>
</gene>
<comment type="caution">
    <text evidence="1">The sequence shown here is derived from an EMBL/GenBank/DDBJ whole genome shotgun (WGS) entry which is preliminary data.</text>
</comment>
<reference evidence="1" key="1">
    <citation type="submission" date="2024-01" db="EMBL/GenBank/DDBJ databases">
        <authorList>
            <person name="Webb A."/>
        </authorList>
    </citation>
    <scope>NUCLEOTIDE SEQUENCE</scope>
    <source>
        <strain evidence="1">Pm1</strain>
    </source>
</reference>
<evidence type="ECO:0000313" key="1">
    <source>
        <dbReference type="EMBL" id="CAK7926920.1"/>
    </source>
</evidence>
<proteinExistence type="predicted"/>
<protein>
    <submittedName>
        <fullName evidence="1">Uncharacterized protein</fullName>
    </submittedName>
</protein>
<organism evidence="1 2">
    <name type="scientific">Peronospora matthiolae</name>
    <dbReference type="NCBI Taxonomy" id="2874970"/>
    <lineage>
        <taxon>Eukaryota</taxon>
        <taxon>Sar</taxon>
        <taxon>Stramenopiles</taxon>
        <taxon>Oomycota</taxon>
        <taxon>Peronosporomycetes</taxon>
        <taxon>Peronosporales</taxon>
        <taxon>Peronosporaceae</taxon>
        <taxon>Peronospora</taxon>
    </lineage>
</organism>
<name>A0AAV1TWX0_9STRA</name>